<dbReference type="GO" id="GO:0005829">
    <property type="term" value="C:cytosol"/>
    <property type="evidence" value="ECO:0007669"/>
    <property type="project" value="TreeGrafter"/>
</dbReference>
<dbReference type="GO" id="GO:0008834">
    <property type="term" value="F:ditrans,polycis-undecaprenyl-diphosphate synthase [(2E,6E)-farnesyl-diphosphate specific] activity"/>
    <property type="evidence" value="ECO:0007669"/>
    <property type="project" value="TreeGrafter"/>
</dbReference>
<dbReference type="Pfam" id="PF01255">
    <property type="entry name" value="Prenyltransf"/>
    <property type="match status" value="1"/>
</dbReference>
<dbReference type="PROSITE" id="PS01066">
    <property type="entry name" value="UPP_SYNTHASE"/>
    <property type="match status" value="1"/>
</dbReference>
<dbReference type="PANTHER" id="PTHR10291:SF0">
    <property type="entry name" value="DEHYDRODOLICHYL DIPHOSPHATE SYNTHASE 2"/>
    <property type="match status" value="1"/>
</dbReference>
<dbReference type="SUPFAM" id="SSF64005">
    <property type="entry name" value="Undecaprenyl diphosphate synthase"/>
    <property type="match status" value="1"/>
</dbReference>
<organism evidence="3">
    <name type="scientific">freshwater metagenome</name>
    <dbReference type="NCBI Taxonomy" id="449393"/>
    <lineage>
        <taxon>unclassified sequences</taxon>
        <taxon>metagenomes</taxon>
        <taxon>ecological metagenomes</taxon>
    </lineage>
</organism>
<keyword evidence="2" id="KW-0808">Transferase</keyword>
<dbReference type="GO" id="GO:0016094">
    <property type="term" value="P:polyprenol biosynthetic process"/>
    <property type="evidence" value="ECO:0007669"/>
    <property type="project" value="TreeGrafter"/>
</dbReference>
<dbReference type="NCBIfam" id="TIGR00055">
    <property type="entry name" value="uppS"/>
    <property type="match status" value="1"/>
</dbReference>
<dbReference type="Gene3D" id="3.40.1180.10">
    <property type="entry name" value="Decaprenyl diphosphate synthase-like"/>
    <property type="match status" value="1"/>
</dbReference>
<evidence type="ECO:0000256" key="1">
    <source>
        <dbReference type="ARBA" id="ARBA00001946"/>
    </source>
</evidence>
<accession>A0A6J6PCN6</accession>
<dbReference type="InterPro" id="IPR018520">
    <property type="entry name" value="UPP_synth-like_CS"/>
</dbReference>
<reference evidence="3" key="1">
    <citation type="submission" date="2020-05" db="EMBL/GenBank/DDBJ databases">
        <authorList>
            <person name="Chiriac C."/>
            <person name="Salcher M."/>
            <person name="Ghai R."/>
            <person name="Kavagutti S V."/>
        </authorList>
    </citation>
    <scope>NUCLEOTIDE SEQUENCE</scope>
</reference>
<dbReference type="CDD" id="cd00475">
    <property type="entry name" value="Cis_IPPS"/>
    <property type="match status" value="1"/>
</dbReference>
<comment type="cofactor">
    <cofactor evidence="1">
        <name>Mg(2+)</name>
        <dbReference type="ChEBI" id="CHEBI:18420"/>
    </cofactor>
</comment>
<dbReference type="InterPro" id="IPR036424">
    <property type="entry name" value="UPP_synth-like_sf"/>
</dbReference>
<dbReference type="PANTHER" id="PTHR10291">
    <property type="entry name" value="DEHYDRODOLICHYL DIPHOSPHATE SYNTHASE FAMILY MEMBER"/>
    <property type="match status" value="1"/>
</dbReference>
<dbReference type="InterPro" id="IPR001441">
    <property type="entry name" value="UPP_synth-like"/>
</dbReference>
<sequence length="211" mass="23720">MDGNGRWAKARGLARTAGHTEGEENLARVVRAAVKHNVGWLTAFGFSTENWVRPRAEVRHILGLHEKLFGRVAELNELNVRIQWIGRPFDSPDARTPRYVQRAIRKAIADTASNTGMTLTIAFDYGSRAELAHAAQRIVTDNVPATVDALQQRLYLPDLPDVDVLVRTSGEMRISNFLLWQIAGCAVHFTDKAWPDFDEHELELALSLLRK</sequence>
<dbReference type="EMBL" id="CAEZXM010000156">
    <property type="protein sequence ID" value="CAB4694503.1"/>
    <property type="molecule type" value="Genomic_DNA"/>
</dbReference>
<proteinExistence type="predicted"/>
<name>A0A6J6PCN6_9ZZZZ</name>
<dbReference type="GO" id="GO:0000287">
    <property type="term" value="F:magnesium ion binding"/>
    <property type="evidence" value="ECO:0007669"/>
    <property type="project" value="TreeGrafter"/>
</dbReference>
<evidence type="ECO:0000313" key="3">
    <source>
        <dbReference type="EMBL" id="CAB4694503.1"/>
    </source>
</evidence>
<evidence type="ECO:0000256" key="2">
    <source>
        <dbReference type="ARBA" id="ARBA00022679"/>
    </source>
</evidence>
<dbReference type="AlphaFoldDB" id="A0A6J6PCN6"/>
<gene>
    <name evidence="3" type="ORF">UFOPK2366_00931</name>
</gene>
<protein>
    <submittedName>
        <fullName evidence="3">Unannotated protein</fullName>
    </submittedName>
</protein>